<feature type="transmembrane region" description="Helical" evidence="7">
    <location>
        <begin position="351"/>
        <end position="369"/>
    </location>
</feature>
<feature type="transmembrane region" description="Helical" evidence="7">
    <location>
        <begin position="464"/>
        <end position="487"/>
    </location>
</feature>
<feature type="transmembrane region" description="Helical" evidence="7">
    <location>
        <begin position="435"/>
        <end position="458"/>
    </location>
</feature>
<keyword evidence="3 7" id="KW-0812">Transmembrane</keyword>
<evidence type="ECO:0000256" key="4">
    <source>
        <dbReference type="ARBA" id="ARBA00022989"/>
    </source>
</evidence>
<feature type="transmembrane region" description="Helical" evidence="7">
    <location>
        <begin position="376"/>
        <end position="394"/>
    </location>
</feature>
<dbReference type="SUPFAM" id="SSF103473">
    <property type="entry name" value="MFS general substrate transporter"/>
    <property type="match status" value="2"/>
</dbReference>
<protein>
    <recommendedName>
        <fullName evidence="8">Major facilitator superfamily (MFS) profile domain-containing protein</fullName>
    </recommendedName>
</protein>
<evidence type="ECO:0000256" key="2">
    <source>
        <dbReference type="ARBA" id="ARBA00022448"/>
    </source>
</evidence>
<evidence type="ECO:0000256" key="1">
    <source>
        <dbReference type="ARBA" id="ARBA00004141"/>
    </source>
</evidence>
<gene>
    <name evidence="9" type="ORF">TCEB3V08_LOCUS820</name>
</gene>
<feature type="transmembrane region" description="Helical" evidence="7">
    <location>
        <begin position="133"/>
        <end position="155"/>
    </location>
</feature>
<reference evidence="9" key="1">
    <citation type="submission" date="2020-11" db="EMBL/GenBank/DDBJ databases">
        <authorList>
            <person name="Tran Van P."/>
        </authorList>
    </citation>
    <scope>NUCLEOTIDE SEQUENCE</scope>
</reference>
<keyword evidence="4 7" id="KW-1133">Transmembrane helix</keyword>
<feature type="domain" description="Major facilitator superfamily (MFS) profile" evidence="8">
    <location>
        <begin position="1"/>
        <end position="488"/>
    </location>
</feature>
<organism evidence="9">
    <name type="scientific">Timema cristinae</name>
    <name type="common">Walking stick</name>
    <dbReference type="NCBI Taxonomy" id="61476"/>
    <lineage>
        <taxon>Eukaryota</taxon>
        <taxon>Metazoa</taxon>
        <taxon>Ecdysozoa</taxon>
        <taxon>Arthropoda</taxon>
        <taxon>Hexapoda</taxon>
        <taxon>Insecta</taxon>
        <taxon>Pterygota</taxon>
        <taxon>Neoptera</taxon>
        <taxon>Polyneoptera</taxon>
        <taxon>Phasmatodea</taxon>
        <taxon>Timematodea</taxon>
        <taxon>Timematoidea</taxon>
        <taxon>Timematidae</taxon>
        <taxon>Timema</taxon>
    </lineage>
</organism>
<dbReference type="PANTHER" id="PTHR23511">
    <property type="entry name" value="SYNAPTIC VESICLE GLYCOPROTEIN 2"/>
    <property type="match status" value="1"/>
</dbReference>
<dbReference type="InterPro" id="IPR011701">
    <property type="entry name" value="MFS"/>
</dbReference>
<feature type="transmembrane region" description="Helical" evidence="7">
    <location>
        <begin position="60"/>
        <end position="82"/>
    </location>
</feature>
<name>A0A7R9GPH5_TIMCR</name>
<proteinExistence type="predicted"/>
<dbReference type="GO" id="GO:0022857">
    <property type="term" value="F:transmembrane transporter activity"/>
    <property type="evidence" value="ECO:0007669"/>
    <property type="project" value="InterPro"/>
</dbReference>
<evidence type="ECO:0000256" key="6">
    <source>
        <dbReference type="SAM" id="MobiDB-lite"/>
    </source>
</evidence>
<keyword evidence="2" id="KW-0813">Transport</keyword>
<dbReference type="InterPro" id="IPR020846">
    <property type="entry name" value="MFS_dom"/>
</dbReference>
<feature type="region of interest" description="Disordered" evidence="6">
    <location>
        <begin position="526"/>
        <end position="560"/>
    </location>
</feature>
<dbReference type="EMBL" id="OC316592">
    <property type="protein sequence ID" value="CAD7392816.1"/>
    <property type="molecule type" value="Genomic_DNA"/>
</dbReference>
<comment type="subcellular location">
    <subcellularLocation>
        <location evidence="1">Membrane</location>
        <topology evidence="1">Multi-pass membrane protein</topology>
    </subcellularLocation>
</comment>
<dbReference type="PROSITE" id="PS50850">
    <property type="entry name" value="MFS"/>
    <property type="match status" value="1"/>
</dbReference>
<dbReference type="InterPro" id="IPR036259">
    <property type="entry name" value="MFS_trans_sf"/>
</dbReference>
<dbReference type="PANTHER" id="PTHR23511:SF35">
    <property type="entry name" value="MAJOR FACILITATOR SUPERFAMILY (MFS) PROFILE DOMAIN-CONTAINING PROTEIN"/>
    <property type="match status" value="1"/>
</dbReference>
<accession>A0A7R9GPH5</accession>
<evidence type="ECO:0000256" key="5">
    <source>
        <dbReference type="ARBA" id="ARBA00023136"/>
    </source>
</evidence>
<dbReference type="AlphaFoldDB" id="A0A7R9GPH5"/>
<sequence>MTAQEKGLLNSISYAGVILSSPLWGFLADTQGRKKILIISLFCDGIIGVLSSLAPNYSTFLALRFFNGFFICSPGAVVYAYVGEFYNNIERPTAIVLVSVFLPIGTLALPGLAWGVIPQTWIVTLPWCSFNSWRIFVVFCAIPSLVGGIIIYLCLPESPKFLMNQGNKEEALKVLRHVFVVNTGNDPGDYMVESIKEENSAERDISNNLPNNSCLNIIKNIWSQTAPLFQQQHILMTLLVCSLQFGYYTCFNSLLLWLPEMFNNMAAYSLFYDGQTASVCESMRAFVVSIVDDTLYQHLPGNRSIWNYESNSFTSNSSLIDDIILSSSSYGNQSEIAECDSTITPETFRNTLIIGGGTGAINLIIGFVVRWTGRKVIGFVFMGVAAGSCIGLDFGQTSEIVLVLAFLFVCLTGVSSSLLNSAVVDIFPTQLRGMAVCLTFMSGRAGVIIGSIMIGALVDTNCSIAFYVLAAIALGGFDSAMFLRLYAPYLVLTGLTLTRSSGMFDYQQEYCYSYLVTDSRLPTTTNTPGCDNKLRDTEVAPTHVHNTRNPRPKNFERKKRLFDQRPVNSQLF</sequence>
<dbReference type="GO" id="GO:0016020">
    <property type="term" value="C:membrane"/>
    <property type="evidence" value="ECO:0007669"/>
    <property type="project" value="UniProtKB-SubCell"/>
</dbReference>
<feature type="transmembrane region" description="Helical" evidence="7">
    <location>
        <begin position="94"/>
        <end position="113"/>
    </location>
</feature>
<evidence type="ECO:0000259" key="8">
    <source>
        <dbReference type="PROSITE" id="PS50850"/>
    </source>
</evidence>
<feature type="transmembrane region" description="Helical" evidence="7">
    <location>
        <begin position="234"/>
        <end position="258"/>
    </location>
</feature>
<dbReference type="Gene3D" id="1.20.1250.20">
    <property type="entry name" value="MFS general substrate transporter like domains"/>
    <property type="match status" value="1"/>
</dbReference>
<evidence type="ECO:0000256" key="3">
    <source>
        <dbReference type="ARBA" id="ARBA00022692"/>
    </source>
</evidence>
<dbReference type="Pfam" id="PF07690">
    <property type="entry name" value="MFS_1"/>
    <property type="match status" value="1"/>
</dbReference>
<evidence type="ECO:0000313" key="9">
    <source>
        <dbReference type="EMBL" id="CAD7392816.1"/>
    </source>
</evidence>
<evidence type="ECO:0000256" key="7">
    <source>
        <dbReference type="SAM" id="Phobius"/>
    </source>
</evidence>
<keyword evidence="5 7" id="KW-0472">Membrane</keyword>
<feature type="compositionally biased region" description="Basic residues" evidence="6">
    <location>
        <begin position="545"/>
        <end position="560"/>
    </location>
</feature>
<feature type="transmembrane region" description="Helical" evidence="7">
    <location>
        <begin position="400"/>
        <end position="423"/>
    </location>
</feature>
<feature type="transmembrane region" description="Helical" evidence="7">
    <location>
        <begin position="12"/>
        <end position="29"/>
    </location>
</feature>